<dbReference type="InterPro" id="IPR029017">
    <property type="entry name" value="Enolase-like_N"/>
</dbReference>
<dbReference type="InterPro" id="IPR029065">
    <property type="entry name" value="Enolase_C-like"/>
</dbReference>
<dbReference type="SUPFAM" id="SSF54826">
    <property type="entry name" value="Enolase N-terminal domain-like"/>
    <property type="match status" value="1"/>
</dbReference>
<dbReference type="InterPro" id="IPR018110">
    <property type="entry name" value="Mandel_Rmase/mucon_lact_enz_CS"/>
</dbReference>
<comment type="similarity">
    <text evidence="2">Belongs to the mandelate racemase/muconate lactonizing enzyme family.</text>
</comment>
<keyword evidence="5" id="KW-0413">Isomerase</keyword>
<feature type="domain" description="Mandelate racemase/muconate lactonizing enzyme C-terminal" evidence="6">
    <location>
        <begin position="134"/>
        <end position="225"/>
    </location>
</feature>
<dbReference type="SMART" id="SM00922">
    <property type="entry name" value="MR_MLE"/>
    <property type="match status" value="1"/>
</dbReference>
<dbReference type="GO" id="GO:0016855">
    <property type="term" value="F:racemase and epimerase activity, acting on amino acids and derivatives"/>
    <property type="evidence" value="ECO:0007669"/>
    <property type="project" value="InterPro"/>
</dbReference>
<evidence type="ECO:0000256" key="5">
    <source>
        <dbReference type="ARBA" id="ARBA00023235"/>
    </source>
</evidence>
<dbReference type="SUPFAM" id="SSF51604">
    <property type="entry name" value="Enolase C-terminal domain-like"/>
    <property type="match status" value="1"/>
</dbReference>
<dbReference type="InterPro" id="IPR013342">
    <property type="entry name" value="Mandelate_racemase_C"/>
</dbReference>
<dbReference type="Gene3D" id="3.20.20.120">
    <property type="entry name" value="Enolase-like C-terminal domain"/>
    <property type="match status" value="1"/>
</dbReference>
<dbReference type="PANTHER" id="PTHR48080:SF3">
    <property type="entry name" value="ENOLASE SUPERFAMILY MEMBER DDB_G0284701"/>
    <property type="match status" value="1"/>
</dbReference>
<dbReference type="AlphaFoldDB" id="A0A382GWP7"/>
<evidence type="ECO:0000313" key="7">
    <source>
        <dbReference type="EMBL" id="SVB79285.1"/>
    </source>
</evidence>
<name>A0A382GWP7_9ZZZZ</name>
<dbReference type="SFLD" id="SFLDF00010">
    <property type="entry name" value="dipeptide_epimerase"/>
    <property type="match status" value="1"/>
</dbReference>
<dbReference type="CDD" id="cd03319">
    <property type="entry name" value="L-Ala-DL-Glu_epimerase"/>
    <property type="match status" value="1"/>
</dbReference>
<evidence type="ECO:0000256" key="4">
    <source>
        <dbReference type="ARBA" id="ARBA00022842"/>
    </source>
</evidence>
<proteinExistence type="inferred from homology"/>
<comment type="cofactor">
    <cofactor evidence="1">
        <name>Mg(2+)</name>
        <dbReference type="ChEBI" id="CHEBI:18420"/>
    </cofactor>
</comment>
<reference evidence="7" key="1">
    <citation type="submission" date="2018-05" db="EMBL/GenBank/DDBJ databases">
        <authorList>
            <person name="Lanie J.A."/>
            <person name="Ng W.-L."/>
            <person name="Kazmierczak K.M."/>
            <person name="Andrzejewski T.M."/>
            <person name="Davidsen T.M."/>
            <person name="Wayne K.J."/>
            <person name="Tettelin H."/>
            <person name="Glass J.I."/>
            <person name="Rusch D."/>
            <person name="Podicherti R."/>
            <person name="Tsui H.-C.T."/>
            <person name="Winkler M.E."/>
        </authorList>
    </citation>
    <scope>NUCLEOTIDE SEQUENCE</scope>
</reference>
<dbReference type="PANTHER" id="PTHR48080">
    <property type="entry name" value="D-GALACTONATE DEHYDRATASE-RELATED"/>
    <property type="match status" value="1"/>
</dbReference>
<sequence length="344" mass="38722">MKIKFSTYRIKLNHSFGISRSSHDYYDIVYFYLVDENIVGRGEAAPSNRYNESTDYILSVLKNGVSLPENFEDNKDLWRRIKPQLMGIHALEAAVNMAIWDWWGQKENKAVYDILNLDVRTLPRTSYTIAIGDMKELDEKIELSSPYSILKVKLGTQKNDKEIIRKIRLKTDKVIRVDANEGWDFDMAKEMSYWLADRNVEFIEQPFSANNLKDTASLRGISPLPLYADENSISSTDISEIKGVFDGINIKLMKCGGIDEALMMINIAKSLQMKIMLGCMIESSVGITAAAQLAGEVDAVDLDGNLLINNDPYTGVTIVDGRLKLSSKNIGMGLSLIDQREGLL</sequence>
<accession>A0A382GWP7</accession>
<keyword evidence="3" id="KW-0479">Metal-binding</keyword>
<evidence type="ECO:0000256" key="3">
    <source>
        <dbReference type="ARBA" id="ARBA00022723"/>
    </source>
</evidence>
<dbReference type="InterPro" id="IPR034593">
    <property type="entry name" value="DgoD-like"/>
</dbReference>
<dbReference type="SFLD" id="SFLDS00001">
    <property type="entry name" value="Enolase"/>
    <property type="match status" value="1"/>
</dbReference>
<dbReference type="GO" id="GO:0046872">
    <property type="term" value="F:metal ion binding"/>
    <property type="evidence" value="ECO:0007669"/>
    <property type="project" value="UniProtKB-KW"/>
</dbReference>
<gene>
    <name evidence="7" type="ORF">METZ01_LOCUS232139</name>
</gene>
<dbReference type="PROSITE" id="PS00909">
    <property type="entry name" value="MR_MLE_2"/>
    <property type="match status" value="1"/>
</dbReference>
<protein>
    <recommendedName>
        <fullName evidence="6">Mandelate racemase/muconate lactonizing enzyme C-terminal domain-containing protein</fullName>
    </recommendedName>
</protein>
<dbReference type="Pfam" id="PF13378">
    <property type="entry name" value="MR_MLE_C"/>
    <property type="match status" value="1"/>
</dbReference>
<evidence type="ECO:0000256" key="1">
    <source>
        <dbReference type="ARBA" id="ARBA00001946"/>
    </source>
</evidence>
<dbReference type="Gene3D" id="3.30.390.10">
    <property type="entry name" value="Enolase-like, N-terminal domain"/>
    <property type="match status" value="1"/>
</dbReference>
<organism evidence="7">
    <name type="scientific">marine metagenome</name>
    <dbReference type="NCBI Taxonomy" id="408172"/>
    <lineage>
        <taxon>unclassified sequences</taxon>
        <taxon>metagenomes</taxon>
        <taxon>ecological metagenomes</taxon>
    </lineage>
</organism>
<dbReference type="SFLD" id="SFLDG00180">
    <property type="entry name" value="muconate_cycloisomerase"/>
    <property type="match status" value="1"/>
</dbReference>
<dbReference type="GO" id="GO:0009063">
    <property type="term" value="P:amino acid catabolic process"/>
    <property type="evidence" value="ECO:0007669"/>
    <property type="project" value="InterPro"/>
</dbReference>
<dbReference type="EMBL" id="UINC01057765">
    <property type="protein sequence ID" value="SVB79285.1"/>
    <property type="molecule type" value="Genomic_DNA"/>
</dbReference>
<evidence type="ECO:0000259" key="6">
    <source>
        <dbReference type="SMART" id="SM00922"/>
    </source>
</evidence>
<dbReference type="InterPro" id="IPR034603">
    <property type="entry name" value="Dipeptide_epimerase"/>
</dbReference>
<evidence type="ECO:0000256" key="2">
    <source>
        <dbReference type="ARBA" id="ARBA00008031"/>
    </source>
</evidence>
<keyword evidence="4" id="KW-0460">Magnesium</keyword>
<dbReference type="InterPro" id="IPR036849">
    <property type="entry name" value="Enolase-like_C_sf"/>
</dbReference>